<dbReference type="HOGENOM" id="CLU_1552085_0_0_7"/>
<keyword evidence="2" id="KW-1185">Reference proteome</keyword>
<reference evidence="1 2" key="1">
    <citation type="journal article" date="2010" name="Stand. Genomic Sci.">
        <title>Complete genome sequence of Haliangium ochraceum type strain (SMP-2).</title>
        <authorList>
            <consortium name="US DOE Joint Genome Institute (JGI-PGF)"/>
            <person name="Ivanova N."/>
            <person name="Daum C."/>
            <person name="Lang E."/>
            <person name="Abt B."/>
            <person name="Kopitz M."/>
            <person name="Saunders E."/>
            <person name="Lapidus A."/>
            <person name="Lucas S."/>
            <person name="Glavina Del Rio T."/>
            <person name="Nolan M."/>
            <person name="Tice H."/>
            <person name="Copeland A."/>
            <person name="Cheng J.F."/>
            <person name="Chen F."/>
            <person name="Bruce D."/>
            <person name="Goodwin L."/>
            <person name="Pitluck S."/>
            <person name="Mavromatis K."/>
            <person name="Pati A."/>
            <person name="Mikhailova N."/>
            <person name="Chen A."/>
            <person name="Palaniappan K."/>
            <person name="Land M."/>
            <person name="Hauser L."/>
            <person name="Chang Y.J."/>
            <person name="Jeffries C.D."/>
            <person name="Detter J.C."/>
            <person name="Brettin T."/>
            <person name="Rohde M."/>
            <person name="Goker M."/>
            <person name="Bristow J."/>
            <person name="Markowitz V."/>
            <person name="Eisen J.A."/>
            <person name="Hugenholtz P."/>
            <person name="Kyrpides N.C."/>
            <person name="Klenk H.P."/>
        </authorList>
    </citation>
    <scope>NUCLEOTIDE SEQUENCE [LARGE SCALE GENOMIC DNA]</scope>
    <source>
        <strain evidence="2">DSM 14365 / CIP 107738 / JCM 11303 / AJ 13395 / SMP-2</strain>
    </source>
</reference>
<protein>
    <recommendedName>
        <fullName evidence="3">DUF507 domain-containing protein</fullName>
    </recommendedName>
</protein>
<proteinExistence type="predicted"/>
<gene>
    <name evidence="1" type="ordered locus">Hoch_3527</name>
</gene>
<evidence type="ECO:0008006" key="3">
    <source>
        <dbReference type="Google" id="ProtNLM"/>
    </source>
</evidence>
<dbReference type="Pfam" id="PF04368">
    <property type="entry name" value="DUF507"/>
    <property type="match status" value="1"/>
</dbReference>
<dbReference type="RefSeq" id="WP_012828628.1">
    <property type="nucleotide sequence ID" value="NC_013440.1"/>
</dbReference>
<accession>D0LW97</accession>
<dbReference type="OrthoDB" id="5513030at2"/>
<dbReference type="EMBL" id="CP001804">
    <property type="protein sequence ID" value="ACY16029.1"/>
    <property type="molecule type" value="Genomic_DNA"/>
</dbReference>
<dbReference type="KEGG" id="hoh:Hoch_3527"/>
<organism evidence="1 2">
    <name type="scientific">Haliangium ochraceum (strain DSM 14365 / JCM 11303 / SMP-2)</name>
    <dbReference type="NCBI Taxonomy" id="502025"/>
    <lineage>
        <taxon>Bacteria</taxon>
        <taxon>Pseudomonadati</taxon>
        <taxon>Myxococcota</taxon>
        <taxon>Polyangia</taxon>
        <taxon>Haliangiales</taxon>
        <taxon>Kofleriaceae</taxon>
        <taxon>Haliangium</taxon>
    </lineage>
</organism>
<dbReference type="eggNOG" id="COG2952">
    <property type="taxonomic scope" value="Bacteria"/>
</dbReference>
<evidence type="ECO:0000313" key="1">
    <source>
        <dbReference type="EMBL" id="ACY16029.1"/>
    </source>
</evidence>
<evidence type="ECO:0000313" key="2">
    <source>
        <dbReference type="Proteomes" id="UP000001880"/>
    </source>
</evidence>
<dbReference type="InterPro" id="IPR007463">
    <property type="entry name" value="DUF507"/>
</dbReference>
<dbReference type="Proteomes" id="UP000001880">
    <property type="component" value="Chromosome"/>
</dbReference>
<dbReference type="AlphaFoldDB" id="D0LW97"/>
<name>D0LW97_HALO1</name>
<sequence>MKLYAGKIDTIAAEIIGQLSRDGDIEVTESAEAQLDVVSVLKEYLRVDRELTERTKDVLEIRGLSHSAFGRTKRSLAEKQGFGLGEEGLSWICTQLVETFMQSSHIEEVYAEDAALRRKIKDVLRKHMESVDQELDREVRQRLKNLEEGTVAWEVEYGKVMGKMKQKYGLEE</sequence>